<dbReference type="EMBL" id="CP042913">
    <property type="protein sequence ID" value="QEG37901.1"/>
    <property type="molecule type" value="Genomic_DNA"/>
</dbReference>
<accession>A0A5B9QV66</accession>
<evidence type="ECO:0000313" key="1">
    <source>
        <dbReference type="EMBL" id="QEG37901.1"/>
    </source>
</evidence>
<name>A0A5B9QV66_9BACT</name>
<sequence length="75" mass="7865">MGVAKAAGYEDVPAFISALANEPTEDPRGRLSEKELLDSVAMIKRGNAEIEAGGGMAAEDAFRKLADKHGLTFSA</sequence>
<evidence type="ECO:0000313" key="2">
    <source>
        <dbReference type="Proteomes" id="UP000323917"/>
    </source>
</evidence>
<reference evidence="1 2" key="1">
    <citation type="submission" date="2019-08" db="EMBL/GenBank/DDBJ databases">
        <title>Deep-cultivation of Planctomycetes and their phenomic and genomic characterization uncovers novel biology.</title>
        <authorList>
            <person name="Wiegand S."/>
            <person name="Jogler M."/>
            <person name="Boedeker C."/>
            <person name="Pinto D."/>
            <person name="Vollmers J."/>
            <person name="Rivas-Marin E."/>
            <person name="Kohn T."/>
            <person name="Peeters S.H."/>
            <person name="Heuer A."/>
            <person name="Rast P."/>
            <person name="Oberbeckmann S."/>
            <person name="Bunk B."/>
            <person name="Jeske O."/>
            <person name="Meyerdierks A."/>
            <person name="Storesund J.E."/>
            <person name="Kallscheuer N."/>
            <person name="Luecker S."/>
            <person name="Lage O.M."/>
            <person name="Pohl T."/>
            <person name="Merkel B.J."/>
            <person name="Hornburger P."/>
            <person name="Mueller R.-W."/>
            <person name="Bruemmer F."/>
            <person name="Labrenz M."/>
            <person name="Spormann A.M."/>
            <person name="Op den Camp H."/>
            <person name="Overmann J."/>
            <person name="Amann R."/>
            <person name="Jetten M.S.M."/>
            <person name="Mascher T."/>
            <person name="Medema M.H."/>
            <person name="Devos D.P."/>
            <person name="Kaster A.-K."/>
            <person name="Ovreas L."/>
            <person name="Rohde M."/>
            <person name="Galperin M.Y."/>
            <person name="Jogler C."/>
        </authorList>
    </citation>
    <scope>NUCLEOTIDE SEQUENCE [LARGE SCALE GENOMIC DNA]</scope>
    <source>
        <strain evidence="1 2">Pr1d</strain>
    </source>
</reference>
<keyword evidence="2" id="KW-1185">Reference proteome</keyword>
<dbReference type="KEGG" id="bgok:Pr1d_52490"/>
<protein>
    <submittedName>
        <fullName evidence="1">Uncharacterized protein</fullName>
    </submittedName>
</protein>
<dbReference type="RefSeq" id="WP_148076069.1">
    <property type="nucleotide sequence ID" value="NZ_CP042913.1"/>
</dbReference>
<dbReference type="Proteomes" id="UP000323917">
    <property type="component" value="Chromosome"/>
</dbReference>
<dbReference type="AlphaFoldDB" id="A0A5B9QV66"/>
<proteinExistence type="predicted"/>
<gene>
    <name evidence="1" type="ORF">Pr1d_52490</name>
</gene>
<organism evidence="1 2">
    <name type="scientific">Bythopirellula goksoeyrii</name>
    <dbReference type="NCBI Taxonomy" id="1400387"/>
    <lineage>
        <taxon>Bacteria</taxon>
        <taxon>Pseudomonadati</taxon>
        <taxon>Planctomycetota</taxon>
        <taxon>Planctomycetia</taxon>
        <taxon>Pirellulales</taxon>
        <taxon>Lacipirellulaceae</taxon>
        <taxon>Bythopirellula</taxon>
    </lineage>
</organism>